<keyword evidence="3" id="KW-1185">Reference proteome</keyword>
<evidence type="ECO:0000259" key="1">
    <source>
        <dbReference type="Pfam" id="PF07762"/>
    </source>
</evidence>
<name>A0A1E5VIV0_9POAL</name>
<dbReference type="PANTHER" id="PTHR33074:SF18">
    <property type="entry name" value="OS06G0718700 PROTEIN"/>
    <property type="match status" value="1"/>
</dbReference>
<evidence type="ECO:0000313" key="2">
    <source>
        <dbReference type="EMBL" id="OEL25012.1"/>
    </source>
</evidence>
<sequence length="241" mass="26668">MALTTFPVSSEGKGHHHDTPISCVLLDLQGYIANRPNATIAWSKTSTGLPISVSFCIARPPALSHFSVHCPDVDLAQLSSLPPKVISTDADLIVLRVPLDPAARTSQRHSDYFVYRMHPRFPKLDLLPNPRPALFGDGEIAVLSCAPTAERAMYHMTTKVITLGGDQGIVGWVDLWRGILLCDVLSESPTLRDIPLPLPAKGNWSRFLNYCPYFFRDINVNGCKDTRSSTSRLRSPCRDRC</sequence>
<feature type="domain" description="DUF1618" evidence="1">
    <location>
        <begin position="172"/>
        <end position="222"/>
    </location>
</feature>
<dbReference type="AlphaFoldDB" id="A0A1E5VIV0"/>
<evidence type="ECO:0000313" key="3">
    <source>
        <dbReference type="Proteomes" id="UP000095767"/>
    </source>
</evidence>
<gene>
    <name evidence="2" type="ORF">BAE44_0013969</name>
</gene>
<accession>A0A1E5VIV0</accession>
<reference evidence="2 3" key="1">
    <citation type="submission" date="2016-09" db="EMBL/GenBank/DDBJ databases">
        <title>The draft genome of Dichanthelium oligosanthes: A C3 panicoid grass species.</title>
        <authorList>
            <person name="Studer A.J."/>
            <person name="Schnable J.C."/>
            <person name="Brutnell T.P."/>
        </authorList>
    </citation>
    <scope>NUCLEOTIDE SEQUENCE [LARGE SCALE GENOMIC DNA]</scope>
    <source>
        <strain evidence="3">cv. Kellogg 1175</strain>
        <tissue evidence="2">Leaf</tissue>
    </source>
</reference>
<proteinExistence type="predicted"/>
<dbReference type="OrthoDB" id="603670at2759"/>
<dbReference type="Proteomes" id="UP000095767">
    <property type="component" value="Unassembled WGS sequence"/>
</dbReference>
<dbReference type="EMBL" id="LWDX02038472">
    <property type="protein sequence ID" value="OEL25012.1"/>
    <property type="molecule type" value="Genomic_DNA"/>
</dbReference>
<dbReference type="Pfam" id="PF07762">
    <property type="entry name" value="DUF1618"/>
    <property type="match status" value="1"/>
</dbReference>
<dbReference type="PANTHER" id="PTHR33074">
    <property type="entry name" value="EXPRESSED PROTEIN-RELATED"/>
    <property type="match status" value="1"/>
</dbReference>
<protein>
    <recommendedName>
        <fullName evidence="1">DUF1618 domain-containing protein</fullName>
    </recommendedName>
</protein>
<dbReference type="InterPro" id="IPR011676">
    <property type="entry name" value="DUF1618"/>
</dbReference>
<organism evidence="2 3">
    <name type="scientific">Dichanthelium oligosanthes</name>
    <dbReference type="NCBI Taxonomy" id="888268"/>
    <lineage>
        <taxon>Eukaryota</taxon>
        <taxon>Viridiplantae</taxon>
        <taxon>Streptophyta</taxon>
        <taxon>Embryophyta</taxon>
        <taxon>Tracheophyta</taxon>
        <taxon>Spermatophyta</taxon>
        <taxon>Magnoliopsida</taxon>
        <taxon>Liliopsida</taxon>
        <taxon>Poales</taxon>
        <taxon>Poaceae</taxon>
        <taxon>PACMAD clade</taxon>
        <taxon>Panicoideae</taxon>
        <taxon>Panicodae</taxon>
        <taxon>Paniceae</taxon>
        <taxon>Dichantheliinae</taxon>
        <taxon>Dichanthelium</taxon>
    </lineage>
</organism>
<comment type="caution">
    <text evidence="2">The sequence shown here is derived from an EMBL/GenBank/DDBJ whole genome shotgun (WGS) entry which is preliminary data.</text>
</comment>